<dbReference type="RefSeq" id="WP_179538319.1">
    <property type="nucleotide sequence ID" value="NZ_JACBYV010000001.1"/>
</dbReference>
<evidence type="ECO:0000313" key="3">
    <source>
        <dbReference type="Proteomes" id="UP000578688"/>
    </source>
</evidence>
<gene>
    <name evidence="2" type="ORF">FHR27_001674</name>
</gene>
<dbReference type="EMBL" id="JACBYV010000001">
    <property type="protein sequence ID" value="NYH73064.1"/>
    <property type="molecule type" value="Genomic_DNA"/>
</dbReference>
<reference evidence="2 3" key="1">
    <citation type="submission" date="2020-07" db="EMBL/GenBank/DDBJ databases">
        <title>Genomic analyses of the natural microbiome of Caenorhabditis elegans.</title>
        <authorList>
            <person name="Samuel B."/>
        </authorList>
    </citation>
    <scope>NUCLEOTIDE SEQUENCE [LARGE SCALE GENOMIC DNA]</scope>
    <source>
        <strain evidence="2 3">BIGb0408</strain>
    </source>
</reference>
<evidence type="ECO:0008006" key="4">
    <source>
        <dbReference type="Google" id="ProtNLM"/>
    </source>
</evidence>
<organism evidence="2 3">
    <name type="scientific">Phytopseudomonas flavescens</name>
    <dbReference type="NCBI Taxonomy" id="29435"/>
    <lineage>
        <taxon>Bacteria</taxon>
        <taxon>Pseudomonadati</taxon>
        <taxon>Pseudomonadota</taxon>
        <taxon>Gammaproteobacteria</taxon>
        <taxon>Pseudomonadales</taxon>
        <taxon>Pseudomonadaceae</taxon>
        <taxon>Phytopseudomonas</taxon>
    </lineage>
</organism>
<feature type="signal peptide" evidence="1">
    <location>
        <begin position="1"/>
        <end position="25"/>
    </location>
</feature>
<keyword evidence="1" id="KW-0732">Signal</keyword>
<dbReference type="AlphaFoldDB" id="A0A7Y9XMV7"/>
<evidence type="ECO:0000313" key="2">
    <source>
        <dbReference type="EMBL" id="NYH73064.1"/>
    </source>
</evidence>
<evidence type="ECO:0000256" key="1">
    <source>
        <dbReference type="SAM" id="SignalP"/>
    </source>
</evidence>
<sequence>MLLSTHFRYLLLSAALVVCAPMAYAQTAHGDYWIIYGQGEGRKNEMYVADATGILQKPGDVLSLLILHIFQDVTMPAFAAYEVEVKCSQRQTRLTSAKVFNRIDLGVREAPFSPGWRGVEEYWLQRTFAFACAPGNRTNNQMLSAGKMDAGQMINLAQQMFIQQAPLEQRDQTLKDLDEMLGNTKP</sequence>
<keyword evidence="3" id="KW-1185">Reference proteome</keyword>
<protein>
    <recommendedName>
        <fullName evidence="4">CNP1-like family protein</fullName>
    </recommendedName>
</protein>
<comment type="caution">
    <text evidence="2">The sequence shown here is derived from an EMBL/GenBank/DDBJ whole genome shotgun (WGS) entry which is preliminary data.</text>
</comment>
<dbReference type="Proteomes" id="UP000578688">
    <property type="component" value="Unassembled WGS sequence"/>
</dbReference>
<accession>A0A7Y9XMV7</accession>
<name>A0A7Y9XMV7_9GAMM</name>
<proteinExistence type="predicted"/>
<feature type="chain" id="PRO_5031350723" description="CNP1-like family protein" evidence="1">
    <location>
        <begin position="26"/>
        <end position="186"/>
    </location>
</feature>